<organism evidence="10 11">
    <name type="scientific">Crinalium epipsammum PCC 9333</name>
    <dbReference type="NCBI Taxonomy" id="1173022"/>
    <lineage>
        <taxon>Bacteria</taxon>
        <taxon>Bacillati</taxon>
        <taxon>Cyanobacteriota</taxon>
        <taxon>Cyanophyceae</taxon>
        <taxon>Gomontiellales</taxon>
        <taxon>Gomontiellaceae</taxon>
        <taxon>Crinalium</taxon>
    </lineage>
</organism>
<feature type="coiled-coil region" evidence="8">
    <location>
        <begin position="250"/>
        <end position="315"/>
    </location>
</feature>
<feature type="compositionally biased region" description="Polar residues" evidence="9">
    <location>
        <begin position="185"/>
        <end position="196"/>
    </location>
</feature>
<dbReference type="InterPro" id="IPR003423">
    <property type="entry name" value="OMP_efflux"/>
</dbReference>
<evidence type="ECO:0000256" key="2">
    <source>
        <dbReference type="ARBA" id="ARBA00007613"/>
    </source>
</evidence>
<evidence type="ECO:0000313" key="11">
    <source>
        <dbReference type="Proteomes" id="UP000010472"/>
    </source>
</evidence>
<dbReference type="SUPFAM" id="SSF56954">
    <property type="entry name" value="Outer membrane efflux proteins (OEP)"/>
    <property type="match status" value="1"/>
</dbReference>
<name>K9VZH9_9CYAN</name>
<evidence type="ECO:0000256" key="6">
    <source>
        <dbReference type="ARBA" id="ARBA00023136"/>
    </source>
</evidence>
<dbReference type="eggNOG" id="COG1538">
    <property type="taxonomic scope" value="Bacteria"/>
</dbReference>
<feature type="compositionally biased region" description="Polar residues" evidence="9">
    <location>
        <begin position="81"/>
        <end position="92"/>
    </location>
</feature>
<evidence type="ECO:0000256" key="1">
    <source>
        <dbReference type="ARBA" id="ARBA00004442"/>
    </source>
</evidence>
<keyword evidence="4" id="KW-1134">Transmembrane beta strand</keyword>
<evidence type="ECO:0000256" key="4">
    <source>
        <dbReference type="ARBA" id="ARBA00022452"/>
    </source>
</evidence>
<dbReference type="GO" id="GO:1990281">
    <property type="term" value="C:efflux pump complex"/>
    <property type="evidence" value="ECO:0007669"/>
    <property type="project" value="TreeGrafter"/>
</dbReference>
<evidence type="ECO:0000256" key="3">
    <source>
        <dbReference type="ARBA" id="ARBA00022448"/>
    </source>
</evidence>
<evidence type="ECO:0000256" key="9">
    <source>
        <dbReference type="SAM" id="MobiDB-lite"/>
    </source>
</evidence>
<protein>
    <submittedName>
        <fullName evidence="10">Outer membrane efflux protein</fullName>
    </submittedName>
</protein>
<dbReference type="GO" id="GO:0015288">
    <property type="term" value="F:porin activity"/>
    <property type="evidence" value="ECO:0007669"/>
    <property type="project" value="TreeGrafter"/>
</dbReference>
<comment type="subcellular location">
    <subcellularLocation>
        <location evidence="1">Cell outer membrane</location>
    </subcellularLocation>
</comment>
<feature type="compositionally biased region" description="Polar residues" evidence="9">
    <location>
        <begin position="169"/>
        <end position="178"/>
    </location>
</feature>
<dbReference type="KEGG" id="cep:Cri9333_1662"/>
<dbReference type="GO" id="GO:0015562">
    <property type="term" value="F:efflux transmembrane transporter activity"/>
    <property type="evidence" value="ECO:0007669"/>
    <property type="project" value="InterPro"/>
</dbReference>
<dbReference type="Pfam" id="PF02321">
    <property type="entry name" value="OEP"/>
    <property type="match status" value="2"/>
</dbReference>
<keyword evidence="5" id="KW-0812">Transmembrane</keyword>
<dbReference type="EMBL" id="CP003620">
    <property type="protein sequence ID" value="AFZ12550.1"/>
    <property type="molecule type" value="Genomic_DNA"/>
</dbReference>
<dbReference type="STRING" id="1173022.Cri9333_1662"/>
<reference evidence="10 11" key="1">
    <citation type="submission" date="2012-06" db="EMBL/GenBank/DDBJ databases">
        <title>Finished chromosome of genome of Crinalium epipsammum PCC 9333.</title>
        <authorList>
            <consortium name="US DOE Joint Genome Institute"/>
            <person name="Gugger M."/>
            <person name="Coursin T."/>
            <person name="Rippka R."/>
            <person name="Tandeau De Marsac N."/>
            <person name="Huntemann M."/>
            <person name="Wei C.-L."/>
            <person name="Han J."/>
            <person name="Detter J.C."/>
            <person name="Han C."/>
            <person name="Tapia R."/>
            <person name="Davenport K."/>
            <person name="Daligault H."/>
            <person name="Erkkila T."/>
            <person name="Gu W."/>
            <person name="Munk A.C.C."/>
            <person name="Teshima H."/>
            <person name="Xu Y."/>
            <person name="Chain P."/>
            <person name="Chen A."/>
            <person name="Krypides N."/>
            <person name="Mavromatis K."/>
            <person name="Markowitz V."/>
            <person name="Szeto E."/>
            <person name="Ivanova N."/>
            <person name="Mikhailova N."/>
            <person name="Ovchinnikova G."/>
            <person name="Pagani I."/>
            <person name="Pati A."/>
            <person name="Goodwin L."/>
            <person name="Peters L."/>
            <person name="Pitluck S."/>
            <person name="Woyke T."/>
            <person name="Kerfeld C."/>
        </authorList>
    </citation>
    <scope>NUCLEOTIDE SEQUENCE [LARGE SCALE GENOMIC DNA]</scope>
    <source>
        <strain evidence="10 11">PCC 9333</strain>
    </source>
</reference>
<keyword evidence="6" id="KW-0472">Membrane</keyword>
<feature type="coiled-coil region" evidence="8">
    <location>
        <begin position="341"/>
        <end position="373"/>
    </location>
</feature>
<evidence type="ECO:0000256" key="8">
    <source>
        <dbReference type="SAM" id="Coils"/>
    </source>
</evidence>
<comment type="similarity">
    <text evidence="2">Belongs to the outer membrane factor (OMF) (TC 1.B.17) family.</text>
</comment>
<evidence type="ECO:0000313" key="10">
    <source>
        <dbReference type="EMBL" id="AFZ12550.1"/>
    </source>
</evidence>
<dbReference type="InterPro" id="IPR051906">
    <property type="entry name" value="TolC-like"/>
</dbReference>
<keyword evidence="3" id="KW-0813">Transport</keyword>
<dbReference type="PANTHER" id="PTHR30026">
    <property type="entry name" value="OUTER MEMBRANE PROTEIN TOLC"/>
    <property type="match status" value="1"/>
</dbReference>
<feature type="region of interest" description="Disordered" evidence="9">
    <location>
        <begin position="66"/>
        <end position="105"/>
    </location>
</feature>
<dbReference type="GO" id="GO:0009279">
    <property type="term" value="C:cell outer membrane"/>
    <property type="evidence" value="ECO:0007669"/>
    <property type="project" value="UniProtKB-SubCell"/>
</dbReference>
<sequence length="539" mass="59516">MSKLNHSLNALGTSFLAFGVGAISTLSNTKLGIAQIPSQIMPSENLSDSNQLLIQNGSSRELRVAQANTPSRSQPPRIPSGINQPLIQNGSISVPDFLNPNPNRLQLPTKPEEVRINQVQPITLQQAIELARRNNRTLQTTVLTLERSQAAVREALAARSPTVGVQGDLTRSNSANSELSRRQQPEQLRSENTASNTFNSTLQLNYDLLNSGRRTARIRAAEEQVRFNQLDVQRQSEQVSLDVSNAYYDLQQADEQVNIAEASVRDTQRSLRDAQLLERAGLGTQFDVLRAQVELANANQELVRARNQQSLARRQLVQILSLSPTVEVTAADPIAVAGSWNLSLEQSIVLALKNRAELEQQLARRNISQQQERIALADIRPQVNLFANYNILDVLTDNVGFADGYNLGARVTWNFLDGGAARARAQQERINQAIAETSFADVSNQVRLQVEQGFFNLNSSRENIQTASVALEQATKSLELARLRFNAGVGTQTDVITAQTELTRARGNRLRAIIDYNRGLASLQRAISNFSTNTLSITR</sequence>
<keyword evidence="7" id="KW-0998">Cell outer membrane</keyword>
<dbReference type="PANTHER" id="PTHR30026:SF21">
    <property type="entry name" value="SLR1270 PROTEIN"/>
    <property type="match status" value="1"/>
</dbReference>
<accession>K9VZH9</accession>
<feature type="region of interest" description="Disordered" evidence="9">
    <location>
        <begin position="160"/>
        <end position="196"/>
    </location>
</feature>
<dbReference type="PATRIC" id="fig|1173022.3.peg.1797"/>
<keyword evidence="11" id="KW-1185">Reference proteome</keyword>
<dbReference type="AlphaFoldDB" id="K9VZH9"/>
<keyword evidence="8" id="KW-0175">Coiled coil</keyword>
<gene>
    <name evidence="10" type="ORF">Cri9333_1662</name>
</gene>
<dbReference type="Gene3D" id="1.20.1600.10">
    <property type="entry name" value="Outer membrane efflux proteins (OEP)"/>
    <property type="match status" value="1"/>
</dbReference>
<evidence type="ECO:0000256" key="5">
    <source>
        <dbReference type="ARBA" id="ARBA00022692"/>
    </source>
</evidence>
<proteinExistence type="inferred from homology"/>
<dbReference type="HOGENOM" id="CLU_012817_7_2_3"/>
<dbReference type="Proteomes" id="UP000010472">
    <property type="component" value="Chromosome"/>
</dbReference>
<evidence type="ECO:0000256" key="7">
    <source>
        <dbReference type="ARBA" id="ARBA00023237"/>
    </source>
</evidence>